<dbReference type="Gene3D" id="4.10.860.120">
    <property type="entry name" value="RNA polymerase II, clamp domain"/>
    <property type="match status" value="2"/>
</dbReference>
<gene>
    <name evidence="18" type="ORF">CGLO_08260</name>
</gene>
<keyword evidence="10" id="KW-0460">Magnesium</keyword>
<evidence type="ECO:0000313" key="19">
    <source>
        <dbReference type="Proteomes" id="UP000015530"/>
    </source>
</evidence>
<evidence type="ECO:0000256" key="5">
    <source>
        <dbReference type="ARBA" id="ARBA00022679"/>
    </source>
</evidence>
<dbReference type="GO" id="GO:0006368">
    <property type="term" value="P:transcription elongation by RNA polymerase II"/>
    <property type="evidence" value="ECO:0007669"/>
    <property type="project" value="UniProtKB-ARBA"/>
</dbReference>
<dbReference type="GO" id="GO:0003677">
    <property type="term" value="F:DNA binding"/>
    <property type="evidence" value="ECO:0007669"/>
    <property type="project" value="UniProtKB-KW"/>
</dbReference>
<dbReference type="eggNOG" id="KOG0260">
    <property type="taxonomic scope" value="Eukaryota"/>
</dbReference>
<dbReference type="OrthoDB" id="270392at2759"/>
<dbReference type="Pfam" id="PF05000">
    <property type="entry name" value="RNA_pol_Rpb1_4"/>
    <property type="match status" value="1"/>
</dbReference>
<dbReference type="InterPro" id="IPR038120">
    <property type="entry name" value="Rpb1_funnel_sf"/>
</dbReference>
<dbReference type="InterPro" id="IPR042102">
    <property type="entry name" value="RNA_pol_Rpb1_3_sf"/>
</dbReference>
<dbReference type="GO" id="GO:0005665">
    <property type="term" value="C:RNA polymerase II, core complex"/>
    <property type="evidence" value="ECO:0007669"/>
    <property type="project" value="UniProtKB-ARBA"/>
</dbReference>
<dbReference type="HOGENOM" id="CLU_000487_3_0_1"/>
<keyword evidence="16" id="KW-0175">Coiled coil</keyword>
<dbReference type="Pfam" id="PF04992">
    <property type="entry name" value="RNA_pol_Rpb1_6"/>
    <property type="match status" value="1"/>
</dbReference>
<dbReference type="Proteomes" id="UP000015530">
    <property type="component" value="Unassembled WGS sequence"/>
</dbReference>
<keyword evidence="6 15" id="KW-0548">Nucleotidyltransferase</keyword>
<evidence type="ECO:0000256" key="9">
    <source>
        <dbReference type="ARBA" id="ARBA00022833"/>
    </source>
</evidence>
<dbReference type="NCBIfam" id="NF006336">
    <property type="entry name" value="PRK08566.1"/>
    <property type="match status" value="1"/>
</dbReference>
<protein>
    <recommendedName>
        <fullName evidence="15">DNA-directed RNA polymerase subunit</fullName>
        <ecNumber evidence="15">2.7.7.6</ecNumber>
    </recommendedName>
</protein>
<dbReference type="FunFam" id="3.30.1490.180:FF:000001">
    <property type="entry name" value="DNA-directed RNA polymerase subunit"/>
    <property type="match status" value="1"/>
</dbReference>
<evidence type="ECO:0000259" key="17">
    <source>
        <dbReference type="SMART" id="SM00663"/>
    </source>
</evidence>
<name>T0K9A8_COLGC</name>
<dbReference type="InterPro" id="IPR038593">
    <property type="entry name" value="RNA_pol_Rpb1_7_sf"/>
</dbReference>
<dbReference type="InterPro" id="IPR007083">
    <property type="entry name" value="RNA_pol_Rpb1_4"/>
</dbReference>
<dbReference type="GO" id="GO:0006367">
    <property type="term" value="P:transcription initiation at RNA polymerase II promoter"/>
    <property type="evidence" value="ECO:0007669"/>
    <property type="project" value="UniProtKB-ARBA"/>
</dbReference>
<dbReference type="InterPro" id="IPR007081">
    <property type="entry name" value="RNA_pol_Rpb1_5"/>
</dbReference>
<dbReference type="FunFam" id="1.10.150.390:FF:000001">
    <property type="entry name" value="DNA-directed RNA polymerase subunit"/>
    <property type="match status" value="1"/>
</dbReference>
<dbReference type="FunFam" id="3.30.1360.140:FF:000001">
    <property type="entry name" value="DNA-directed RNA polymerase subunit"/>
    <property type="match status" value="1"/>
</dbReference>
<keyword evidence="12 15" id="KW-0804">Transcription</keyword>
<evidence type="ECO:0000256" key="3">
    <source>
        <dbReference type="ARBA" id="ARBA00022478"/>
    </source>
</evidence>
<dbReference type="Pfam" id="PF04990">
    <property type="entry name" value="RNA_pol_Rpb1_7"/>
    <property type="match status" value="1"/>
</dbReference>
<dbReference type="Gene3D" id="1.10.274.100">
    <property type="entry name" value="RNA polymerase Rpb1, domain 3"/>
    <property type="match status" value="1"/>
</dbReference>
<evidence type="ECO:0000256" key="13">
    <source>
        <dbReference type="ARBA" id="ARBA00023242"/>
    </source>
</evidence>
<dbReference type="Gene3D" id="1.10.132.30">
    <property type="match status" value="1"/>
</dbReference>
<reference evidence="19" key="1">
    <citation type="journal article" date="2013" name="Mol. Plant Microbe Interact.">
        <title>Global aspects of pacC regulation of pathogenicity genes in Colletotrichum gloeosporioides as revealed by transcriptome analysis.</title>
        <authorList>
            <person name="Alkan N."/>
            <person name="Meng X."/>
            <person name="Friedlander G."/>
            <person name="Reuveni E."/>
            <person name="Sukno S."/>
            <person name="Sherman A."/>
            <person name="Thon M."/>
            <person name="Fluhr R."/>
            <person name="Prusky D."/>
        </authorList>
    </citation>
    <scope>NUCLEOTIDE SEQUENCE [LARGE SCALE GENOMIC DNA]</scope>
    <source>
        <strain evidence="19">Cg-14</strain>
    </source>
</reference>
<dbReference type="InterPro" id="IPR007075">
    <property type="entry name" value="RNA_pol_Rpb1_6"/>
</dbReference>
<dbReference type="Gene3D" id="6.10.250.2940">
    <property type="match status" value="1"/>
</dbReference>
<dbReference type="Pfam" id="PF04983">
    <property type="entry name" value="RNA_pol_Rpb1_3"/>
    <property type="match status" value="1"/>
</dbReference>
<dbReference type="FunFam" id="2.40.40.20:FF:000019">
    <property type="entry name" value="DNA-directed RNA polymerase II subunit RPB1"/>
    <property type="match status" value="1"/>
</dbReference>
<comment type="function">
    <text evidence="15">DNA-dependent RNA polymerase catalyzes the transcription of DNA into RNA using the four ribonucleoside triphosphates as substrates.</text>
</comment>
<dbReference type="CDD" id="cd02733">
    <property type="entry name" value="RNAP_II_RPB1_N"/>
    <property type="match status" value="1"/>
</dbReference>
<dbReference type="Pfam" id="PF04997">
    <property type="entry name" value="RNA_pol_Rpb1_1"/>
    <property type="match status" value="1"/>
</dbReference>
<keyword evidence="13" id="KW-0539">Nucleus</keyword>
<dbReference type="PANTHER" id="PTHR19376">
    <property type="entry name" value="DNA-DIRECTED RNA POLYMERASE"/>
    <property type="match status" value="1"/>
</dbReference>
<comment type="similarity">
    <text evidence="2 15">Belongs to the RNA polymerase beta' chain family.</text>
</comment>
<evidence type="ECO:0000256" key="4">
    <source>
        <dbReference type="ARBA" id="ARBA00022553"/>
    </source>
</evidence>
<dbReference type="InterPro" id="IPR044893">
    <property type="entry name" value="RNA_pol_Rpb1_clamp_domain"/>
</dbReference>
<comment type="subcellular location">
    <subcellularLocation>
        <location evidence="1">Nucleus</location>
    </subcellularLocation>
</comment>
<dbReference type="GO" id="GO:0003899">
    <property type="term" value="F:DNA-directed RNA polymerase activity"/>
    <property type="evidence" value="ECO:0007669"/>
    <property type="project" value="UniProtKB-EC"/>
</dbReference>
<evidence type="ECO:0000256" key="11">
    <source>
        <dbReference type="ARBA" id="ARBA00023125"/>
    </source>
</evidence>
<dbReference type="InterPro" id="IPR045867">
    <property type="entry name" value="DNA-dir_RpoC_beta_prime"/>
</dbReference>
<dbReference type="EC" id="2.7.7.6" evidence="15"/>
<dbReference type="SUPFAM" id="SSF64484">
    <property type="entry name" value="beta and beta-prime subunits of DNA dependent RNA-polymerase"/>
    <property type="match status" value="1"/>
</dbReference>
<dbReference type="CDD" id="cd02584">
    <property type="entry name" value="RNAP_II_Rpb1_C"/>
    <property type="match status" value="1"/>
</dbReference>
<evidence type="ECO:0000256" key="8">
    <source>
        <dbReference type="ARBA" id="ARBA00022737"/>
    </source>
</evidence>
<keyword evidence="7" id="KW-0479">Metal-binding</keyword>
<evidence type="ECO:0000256" key="14">
    <source>
        <dbReference type="ARBA" id="ARBA00048552"/>
    </source>
</evidence>
<dbReference type="InterPro" id="IPR007080">
    <property type="entry name" value="RNA_pol_Rpb1_1"/>
</dbReference>
<evidence type="ECO:0000256" key="1">
    <source>
        <dbReference type="ARBA" id="ARBA00004123"/>
    </source>
</evidence>
<dbReference type="PANTHER" id="PTHR19376:SF37">
    <property type="entry name" value="DNA-DIRECTED RNA POLYMERASE II SUBUNIT RPB1"/>
    <property type="match status" value="1"/>
</dbReference>
<sequence>MANLYFTHSSAPIKTVEEIQFGLMAPEEIKNMSVCHVLYPETMDETRTKPRDGGLNDPMLGSIDRQFKCKTCNQAMGECPGHFGHIELAKPVYHPGFIKKVKKVLEIVCHNCSKVLADRSDPEFLQAVNTRDPKVRFNRIWNICKKKTRCENETKEVKNDDGEYSLGMKQAPVNHGGCGNIQPRVRHKALQLIAKYESSGEDGVKKKEEPQITPEMAHNILRRISDDDLRDMGLNLEYARPEWMIVTVLPVPPPPVRPSISMDGTGQGLRNEDDLTYKLGDIIRANSNVKQAIREGSPAHIAQDFEQLLQYHVATYMDNDIAGQPRALQKSGRPVKAIRARLKGKEGRLRGNLMGKRVDFSARTVITGDANLSLDEVGVPRSIARTLTYPETVTPYNIGRLHELVQNGPNEHPGAKYVIRSDGTRIDLRHHRRAGQISLEYGWKVERHLITGDYIIFNRQPSLHKESMMGHRVRVMPYSTFRLNLSVTSPYNADFDGDEMNLHVPQSEETRAEVKELCLVPINIVSPQRNGPLMGIVQDTLAGAYKLCRRDVFLTKEAVMNIMLWVPNWDGVIPPPAIIRPRPRWTGKQIMSMAIPNIVSLHNAPDSKEDNPLKDEGLLIQSGELLYGLLSKKNIGAASGGIVHIVYNEHGPEASMKFLNGVQQVVNYWLLHNGFSIGIGDTIPDKLTIEKVQVHIDEHKAEVEAYTQQATANELEPLPGMNIRETFESKVSKALNTARDKAGTTTQKSLKDLNNAVTMASSGSKGSSINISQMTALVGQQIVEGKRIPFGFKYRTLPHFTKDDYSPEARGFVENSYLRGLTPSEFFFHAMAGREGLIDTAVKTAETGYIQRRLVKALEDVSAKYDGTVRNSLGDILQFLYGEDGLDAIYIEKQRMDHLNMSDKKFADRFRLDVMDETRPEELDWLEYGNEISGDPSVQQLLDEEYEALLHDRKQVRKINFKRKDDESMQLPLNIVRLMETSKKLFAVEDFQRSDLKPQDVIPAVQAMLNRMTIVRGNDEISKEADRSATILFKAQIRSRLAFKRIACQQRLNKMAFEHVLGELEARWDRAFVSPGEMVGVIAAQSIGEPATQMTLNTFHFAGVSSKNVTLGVPRLKEILNLAQNIKTPSMVVYLSGEENASQEAAKALRSTVEHTTLRSVTAVTEIYYDPIITSTNIPDDLDMVESYYLIPDETHDRAEDQSRWLLRLTLDRQKLLDKELTVEDVARRIKEEYPNDLAVIFSDNNAEEQVIRIRPMHAGNDDKDEDGEKKMEDDVMLKRLETHLLDTLSLRGVKGIERAFLNKETKLIETEDGALLAAKADERCSEWYLDTSGTALRQVLSVDGVDSTRTYTNHLWQVVEVFGIEAARSALVRELTQVLAFDGSYVNHRHLALLCDVMTYRGTISAVTRHGINRADTGALMRCSFEETVEILLEAAAVGELDDCRGISENVMLGQMAPMGTGHFEVLLDPKMLETVISDNSRMGLMPGMPVKGGEAGGAATPYDSGSPMADSGYLSLSSPAAGNFSPIVGAGSDSPAGFGTEYGGGGFGGIGSHVTDLAFQQLRIFLAVLAERGILSHIATHGRCWRSLRDFATVQPFFPVVLPDVTHVATYEPCKPQLQPDVSKLLAGFSLVAKALLAHLPGAVRLAYLAELLSCQSQLQPGISQPSWGWSHVAIVLPCVADVVANFTGGVLADKPEFQPTNSWGAAVSDQPQLLPNLTFLVSANPWTRWFWKLNVCRALMRHPIMPSVRHFLLLS</sequence>
<feature type="domain" description="RNA polymerase N-terminal" evidence="17">
    <location>
        <begin position="242"/>
        <end position="548"/>
    </location>
</feature>
<dbReference type="Gene3D" id="1.10.150.390">
    <property type="match status" value="1"/>
</dbReference>
<evidence type="ECO:0000256" key="12">
    <source>
        <dbReference type="ARBA" id="ARBA00023163"/>
    </source>
</evidence>
<dbReference type="Pfam" id="PF04998">
    <property type="entry name" value="RNA_pol_Rpb1_5"/>
    <property type="match status" value="1"/>
</dbReference>
<dbReference type="InterPro" id="IPR006592">
    <property type="entry name" value="RNA_pol_N"/>
</dbReference>
<accession>T0K9A8</accession>
<evidence type="ECO:0000313" key="18">
    <source>
        <dbReference type="EMBL" id="EQB52132.1"/>
    </source>
</evidence>
<keyword evidence="5 15" id="KW-0808">Transferase</keyword>
<comment type="caution">
    <text evidence="18">The sequence shown here is derived from an EMBL/GenBank/DDBJ whole genome shotgun (WGS) entry which is preliminary data.</text>
</comment>
<dbReference type="EMBL" id="AMYD01001651">
    <property type="protein sequence ID" value="EQB52132.1"/>
    <property type="molecule type" value="Genomic_DNA"/>
</dbReference>
<keyword evidence="3 15" id="KW-0240">DNA-directed RNA polymerase</keyword>
<dbReference type="SMART" id="SM00663">
    <property type="entry name" value="RPOLA_N"/>
    <property type="match status" value="1"/>
</dbReference>
<dbReference type="STRING" id="1237896.T0K9A8"/>
<dbReference type="Gene3D" id="3.30.1360.140">
    <property type="match status" value="1"/>
</dbReference>
<dbReference type="FunFam" id="4.10.860.120:FF:000003">
    <property type="entry name" value="DNA-directed RNA polymerase subunit"/>
    <property type="match status" value="1"/>
</dbReference>
<dbReference type="OMA" id="KPCMGIV"/>
<dbReference type="InterPro" id="IPR000722">
    <property type="entry name" value="RNA_pol_asu"/>
</dbReference>
<evidence type="ECO:0000256" key="15">
    <source>
        <dbReference type="RuleBase" id="RU004279"/>
    </source>
</evidence>
<dbReference type="FunFam" id="1.10.274.100:FF:000001">
    <property type="entry name" value="DNA-directed RNA polymerase subunit"/>
    <property type="match status" value="1"/>
</dbReference>
<comment type="catalytic activity">
    <reaction evidence="14 15">
        <text>RNA(n) + a ribonucleoside 5'-triphosphate = RNA(n+1) + diphosphate</text>
        <dbReference type="Rhea" id="RHEA:21248"/>
        <dbReference type="Rhea" id="RHEA-COMP:14527"/>
        <dbReference type="Rhea" id="RHEA-COMP:17342"/>
        <dbReference type="ChEBI" id="CHEBI:33019"/>
        <dbReference type="ChEBI" id="CHEBI:61557"/>
        <dbReference type="ChEBI" id="CHEBI:140395"/>
        <dbReference type="EC" id="2.7.7.6"/>
    </reaction>
</comment>
<evidence type="ECO:0000256" key="10">
    <source>
        <dbReference type="ARBA" id="ARBA00022842"/>
    </source>
</evidence>
<feature type="coiled-coil region" evidence="16">
    <location>
        <begin position="689"/>
        <end position="716"/>
    </location>
</feature>
<proteinExistence type="inferred from homology"/>
<dbReference type="Pfam" id="PF00623">
    <property type="entry name" value="RNA_pol_Rpb1_2"/>
    <property type="match status" value="1"/>
</dbReference>
<dbReference type="InterPro" id="IPR007073">
    <property type="entry name" value="RNA_pol_Rpb1_7"/>
</dbReference>
<keyword evidence="9" id="KW-0862">Zinc</keyword>
<dbReference type="Gene3D" id="3.30.1490.180">
    <property type="entry name" value="RNA polymerase ii"/>
    <property type="match status" value="1"/>
</dbReference>
<organism evidence="18 19">
    <name type="scientific">Colletotrichum gloeosporioides (strain Cg-14)</name>
    <name type="common">Anthracnose fungus</name>
    <name type="synonym">Glomerella cingulata</name>
    <dbReference type="NCBI Taxonomy" id="1237896"/>
    <lineage>
        <taxon>Eukaryota</taxon>
        <taxon>Fungi</taxon>
        <taxon>Dikarya</taxon>
        <taxon>Ascomycota</taxon>
        <taxon>Pezizomycotina</taxon>
        <taxon>Sordariomycetes</taxon>
        <taxon>Hypocreomycetidae</taxon>
        <taxon>Glomerellales</taxon>
        <taxon>Glomerellaceae</taxon>
        <taxon>Colletotrichum</taxon>
        <taxon>Colletotrichum gloeosporioides species complex</taxon>
    </lineage>
</organism>
<keyword evidence="4" id="KW-0597">Phosphoprotein</keyword>
<dbReference type="Gene3D" id="6.20.50.80">
    <property type="match status" value="1"/>
</dbReference>
<dbReference type="Gene3D" id="2.40.40.20">
    <property type="match status" value="1"/>
</dbReference>
<dbReference type="FunFam" id="1.10.132.30:FF:000001">
    <property type="entry name" value="DNA-directed RNA polymerase subunit"/>
    <property type="match status" value="1"/>
</dbReference>
<keyword evidence="11" id="KW-0238">DNA-binding</keyword>
<dbReference type="GO" id="GO:0046872">
    <property type="term" value="F:metal ion binding"/>
    <property type="evidence" value="ECO:0007669"/>
    <property type="project" value="UniProtKB-KW"/>
</dbReference>
<dbReference type="InterPro" id="IPR007066">
    <property type="entry name" value="RNA_pol_Rpb1_3"/>
</dbReference>
<keyword evidence="8" id="KW-0677">Repeat</keyword>
<evidence type="ECO:0000256" key="6">
    <source>
        <dbReference type="ARBA" id="ARBA00022695"/>
    </source>
</evidence>
<evidence type="ECO:0000256" key="16">
    <source>
        <dbReference type="SAM" id="Coils"/>
    </source>
</evidence>
<evidence type="ECO:0000256" key="2">
    <source>
        <dbReference type="ARBA" id="ARBA00006460"/>
    </source>
</evidence>
<evidence type="ECO:0000256" key="7">
    <source>
        <dbReference type="ARBA" id="ARBA00022723"/>
    </source>
</evidence>